<feature type="region of interest" description="Disordered" evidence="2">
    <location>
        <begin position="248"/>
        <end position="268"/>
    </location>
</feature>
<evidence type="ECO:0000313" key="4">
    <source>
        <dbReference type="Proteomes" id="UP000663193"/>
    </source>
</evidence>
<feature type="region of interest" description="Disordered" evidence="2">
    <location>
        <begin position="1"/>
        <end position="218"/>
    </location>
</feature>
<gene>
    <name evidence="3" type="ORF">JI435_132500</name>
</gene>
<dbReference type="VEuPathDB" id="FungiDB:JI435_132500"/>
<dbReference type="Proteomes" id="UP000663193">
    <property type="component" value="Chromosome 22"/>
</dbReference>
<feature type="compositionally biased region" description="Basic residues" evidence="2">
    <location>
        <begin position="411"/>
        <end position="421"/>
    </location>
</feature>
<feature type="compositionally biased region" description="Acidic residues" evidence="2">
    <location>
        <begin position="476"/>
        <end position="486"/>
    </location>
</feature>
<name>A0A7U2ICI8_PHANO</name>
<feature type="compositionally biased region" description="Low complexity" evidence="2">
    <location>
        <begin position="50"/>
        <end position="68"/>
    </location>
</feature>
<feature type="compositionally biased region" description="Pro residues" evidence="2">
    <location>
        <begin position="69"/>
        <end position="82"/>
    </location>
</feature>
<feature type="compositionally biased region" description="Low complexity" evidence="2">
    <location>
        <begin position="110"/>
        <end position="124"/>
    </location>
</feature>
<dbReference type="EMBL" id="CP069044">
    <property type="protein sequence ID" value="QRD07357.1"/>
    <property type="molecule type" value="Genomic_DNA"/>
</dbReference>
<reference evidence="4" key="1">
    <citation type="journal article" date="2021" name="BMC Genomics">
        <title>Chromosome-level genome assembly and manually-curated proteome of model necrotroph Parastagonospora nodorum Sn15 reveals a genome-wide trove of candidate effector homologs, and redundancy of virulence-related functions within an accessory chromosome.</title>
        <authorList>
            <person name="Bertazzoni S."/>
            <person name="Jones D.A.B."/>
            <person name="Phan H.T."/>
            <person name="Tan K.-C."/>
            <person name="Hane J.K."/>
        </authorList>
    </citation>
    <scope>NUCLEOTIDE SEQUENCE [LARGE SCALE GENOMIC DNA]</scope>
    <source>
        <strain evidence="4">SN15 / ATCC MYA-4574 / FGSC 10173)</strain>
    </source>
</reference>
<dbReference type="OrthoDB" id="3939134at2759"/>
<protein>
    <submittedName>
        <fullName evidence="3">Uncharacterized protein</fullName>
    </submittedName>
</protein>
<accession>A0A7U2ICI8</accession>
<dbReference type="AlphaFoldDB" id="A0A7U2ICI8"/>
<keyword evidence="4" id="KW-1185">Reference proteome</keyword>
<proteinExistence type="predicted"/>
<keyword evidence="1" id="KW-0175">Coiled coil</keyword>
<organism evidence="3 4">
    <name type="scientific">Phaeosphaeria nodorum (strain SN15 / ATCC MYA-4574 / FGSC 10173)</name>
    <name type="common">Glume blotch fungus</name>
    <name type="synonym">Parastagonospora nodorum</name>
    <dbReference type="NCBI Taxonomy" id="321614"/>
    <lineage>
        <taxon>Eukaryota</taxon>
        <taxon>Fungi</taxon>
        <taxon>Dikarya</taxon>
        <taxon>Ascomycota</taxon>
        <taxon>Pezizomycotina</taxon>
        <taxon>Dothideomycetes</taxon>
        <taxon>Pleosporomycetidae</taxon>
        <taxon>Pleosporales</taxon>
        <taxon>Pleosporineae</taxon>
        <taxon>Phaeosphaeriaceae</taxon>
        <taxon>Parastagonospora</taxon>
    </lineage>
</organism>
<feature type="region of interest" description="Disordered" evidence="2">
    <location>
        <begin position="316"/>
        <end position="493"/>
    </location>
</feature>
<feature type="coiled-coil region" evidence="1">
    <location>
        <begin position="659"/>
        <end position="693"/>
    </location>
</feature>
<evidence type="ECO:0000313" key="3">
    <source>
        <dbReference type="EMBL" id="QRD07357.1"/>
    </source>
</evidence>
<feature type="compositionally biased region" description="Acidic residues" evidence="2">
    <location>
        <begin position="455"/>
        <end position="464"/>
    </location>
</feature>
<evidence type="ECO:0000256" key="1">
    <source>
        <dbReference type="SAM" id="Coils"/>
    </source>
</evidence>
<feature type="compositionally biased region" description="Basic and acidic residues" evidence="2">
    <location>
        <begin position="137"/>
        <end position="161"/>
    </location>
</feature>
<feature type="compositionally biased region" description="Polar residues" evidence="2">
    <location>
        <begin position="26"/>
        <end position="39"/>
    </location>
</feature>
<sequence>MARLQAPPQRRGTLTQETTPPPTILSDASNDTEAATQQLLDEVAASASKSASHPQHPQHPQHSATSPKSPHPPQSAQPPPPQSSAVLGANLLNAARVEYRHSSPIRMAPKSSKSSNGKLRSSGLFTEPRRFNLARPRPRDVYEFPDESPERRPYKLHERVNRAPLKILKKKKAPQEDVPFSSESVQALAEEDASEGSGFTNEAPLPSSPPRLAPNPSHAVENGVQIETRLRNGAVRCAVTSYRSGKPVGPRYEQCHKPGSHETNAGPRCTRHLSNPGSVRCGFMLVHNGNPVQCRTAGVKGTARCSKHAGQEAACGLGPVHKRKSSDNDDVPAKPSKSAKVQPQATAGRRAQKEAEEAVVVESQPLSDPEVQLPSRTKKRGRPASTIRSEGSGEEDEVAESIEPTASPTSKGHRRTRSKAHPLKETISAAGSKKSKNAPKVTKATRTTQAKDDQPSDDNPESDAEIQKEPASSEEAASDDEEEAGEPSETSQALRRVFKYLEDEKRPGRCQTDVCLTIKRVCDEARGRLRGHDLEIEQMAAIGGKVQAALNELRNVDSDDRLAIKADMYGHVFRSLTKLAKSLYGSWDAGADTLEVMRILVPLVHHILVMKDMMASWKVTVPQRYDGDRMVGDVNSHLIAPLRKAHDVLSKRLRQLEGRQCAARDLANIERQIGEENEEMERLKSTAAAQRDRWARWQQLHIARMRCEPDPRKRLPNLKIINLEDLEDTDANGIKFQRLPVFKDRETPPRRHPSRANRLKSWSPEQEQALLDGLQRFAGRDVFYKIFEAYCRPRTGGVLRDFRVLDIVTKAAEFRSTLPAAYQENDWDMPEWVRQIPVLP</sequence>
<evidence type="ECO:0000256" key="2">
    <source>
        <dbReference type="SAM" id="MobiDB-lite"/>
    </source>
</evidence>